<keyword evidence="4" id="KW-1185">Reference proteome</keyword>
<dbReference type="PANTHER" id="PTHR12200">
    <property type="entry name" value="INTERFERON-INDUCIBLE PROTEIN AIM2 FAMILY MEMBER"/>
    <property type="match status" value="1"/>
</dbReference>
<dbReference type="PANTHER" id="PTHR12200:SF24">
    <property type="entry name" value="INTERFERON ACTIVATED GENE 207-RELATED"/>
    <property type="match status" value="1"/>
</dbReference>
<dbReference type="GO" id="GO:0005654">
    <property type="term" value="C:nucleoplasm"/>
    <property type="evidence" value="ECO:0007669"/>
    <property type="project" value="TreeGrafter"/>
</dbReference>
<dbReference type="InterPro" id="IPR004021">
    <property type="entry name" value="HIN200/IF120x"/>
</dbReference>
<dbReference type="Gene3D" id="1.10.533.10">
    <property type="entry name" value="Death Domain, Fas"/>
    <property type="match status" value="1"/>
</dbReference>
<name>A0A8B7W566_CASCN</name>
<dbReference type="RefSeq" id="XP_020037445.2">
    <property type="nucleotide sequence ID" value="XM_020181856.2"/>
</dbReference>
<evidence type="ECO:0000256" key="1">
    <source>
        <dbReference type="ARBA" id="ARBA00004123"/>
    </source>
</evidence>
<accession>A0A8B7W566</accession>
<dbReference type="GO" id="GO:0035458">
    <property type="term" value="P:cellular response to interferon-beta"/>
    <property type="evidence" value="ECO:0007669"/>
    <property type="project" value="InterPro"/>
</dbReference>
<dbReference type="InterPro" id="IPR011029">
    <property type="entry name" value="DEATH-like_dom_sf"/>
</dbReference>
<dbReference type="SUPFAM" id="SSF159141">
    <property type="entry name" value="HIN-2000 domain-like"/>
    <property type="match status" value="2"/>
</dbReference>
<protein>
    <submittedName>
        <fullName evidence="5">Myeloid cell nuclear differentiation antigen isoform X1</fullName>
    </submittedName>
</protein>
<dbReference type="FunFam" id="2.40.50.140:FF:000101">
    <property type="entry name" value="Myeloid cell nuclear differentiation antigen"/>
    <property type="match status" value="1"/>
</dbReference>
<dbReference type="FunFam" id="2.40.50.140:FF:000105">
    <property type="entry name" value="Myeloid cell nuclear differentiation antigen"/>
    <property type="match status" value="1"/>
</dbReference>
<comment type="similarity">
    <text evidence="2">Belongs to the HIN-200 family.</text>
</comment>
<dbReference type="GO" id="GO:0005829">
    <property type="term" value="C:cytosol"/>
    <property type="evidence" value="ECO:0007669"/>
    <property type="project" value="TreeGrafter"/>
</dbReference>
<dbReference type="Proteomes" id="UP001732720">
    <property type="component" value="Chromosome 11"/>
</dbReference>
<dbReference type="SMART" id="SM01289">
    <property type="entry name" value="PYRIN"/>
    <property type="match status" value="1"/>
</dbReference>
<sequence>MVNEYKKIVLLTGLYHINDYQFRIIKSLLAHELKLTKKMQDDYDKIKIADLMEDKFRSDAGVDKLVGLFKSIPELEDLSETLKKEKLKVKRKFKRRGTRSMQKKDDEPSTAKSTSTTKEDLQPKSITNTPLSKHQKRKLTITKKEKKKIFQKSKDKTKKTKDSKRKQLTQEPSQRPEPSASGRQQMQVFPQTPHVPPAVPSTSSSIKDSCGFLQPGPMMYIFGVNKQEKDFPDLQEGKEMKNSTTKTKDSRNLLLKSESWVPETSATSTGLAQSHPQTPPRPPPSPLSKSSVKKRKDTIIQTPGIMGTQVSQKQFQHPELPTTSTHPTVSFPQTSQFQLPELPTTSTHPTVSFPQTLQFQLPELPTTSTHPTVSFPQTSQFQLPELPTTSTHPTKPRVTAVPKEPSNECGYHRECKEVMVLKATKPFIYEYLEGERSMFHATVATEKEFFRVKVFDISLKEKFIPNKIITISDYIGRNGFLEIYSLSCVDFASPDQKMNIPISLKQNANANPKIKYLCSQTKGKCVDGVFLVHKKTVRRGCTYYEIQDNTGKMEVVVYGRLTNIDCEEGDKLKLFCFELAFSTDKCQLRSVIHSYIEVIKARKSRTKNSQSCFKYGNFTNTSFAKAWMPGWGCK</sequence>
<dbReference type="Gene3D" id="2.40.50.140">
    <property type="entry name" value="Nucleic acid-binding proteins"/>
    <property type="match status" value="2"/>
</dbReference>
<gene>
    <name evidence="5" type="primary">Mnda</name>
</gene>
<evidence type="ECO:0000256" key="2">
    <source>
        <dbReference type="ARBA" id="ARBA00008647"/>
    </source>
</evidence>
<dbReference type="GO" id="GO:0002218">
    <property type="term" value="P:activation of innate immune response"/>
    <property type="evidence" value="ECO:0007669"/>
    <property type="project" value="InterPro"/>
</dbReference>
<dbReference type="PROSITE" id="PS50834">
    <property type="entry name" value="HIN_200"/>
    <property type="match status" value="1"/>
</dbReference>
<evidence type="ECO:0000313" key="5">
    <source>
        <dbReference type="RefSeq" id="XP_020037445.2"/>
    </source>
</evidence>
<dbReference type="InterPro" id="IPR004020">
    <property type="entry name" value="DAPIN"/>
</dbReference>
<evidence type="ECO:0000256" key="3">
    <source>
        <dbReference type="ARBA" id="ARBA00023242"/>
    </source>
</evidence>
<dbReference type="Pfam" id="PF02758">
    <property type="entry name" value="PYRIN"/>
    <property type="match status" value="1"/>
</dbReference>
<dbReference type="Pfam" id="PF02760">
    <property type="entry name" value="HIN"/>
    <property type="match status" value="1"/>
</dbReference>
<dbReference type="GO" id="GO:0003690">
    <property type="term" value="F:double-stranded DNA binding"/>
    <property type="evidence" value="ECO:0007669"/>
    <property type="project" value="TreeGrafter"/>
</dbReference>
<dbReference type="OrthoDB" id="9622064at2759"/>
<keyword evidence="3" id="KW-0539">Nucleus</keyword>
<organism evidence="5">
    <name type="scientific">Castor canadensis</name>
    <name type="common">American beaver</name>
    <dbReference type="NCBI Taxonomy" id="51338"/>
    <lineage>
        <taxon>Eukaryota</taxon>
        <taxon>Metazoa</taxon>
        <taxon>Chordata</taxon>
        <taxon>Craniata</taxon>
        <taxon>Vertebrata</taxon>
        <taxon>Euteleostomi</taxon>
        <taxon>Mammalia</taxon>
        <taxon>Eutheria</taxon>
        <taxon>Euarchontoglires</taxon>
        <taxon>Glires</taxon>
        <taxon>Rodentia</taxon>
        <taxon>Castorimorpha</taxon>
        <taxon>Castoridae</taxon>
        <taxon>Castor</taxon>
    </lineage>
</organism>
<dbReference type="InterPro" id="IPR040205">
    <property type="entry name" value="HIN-200"/>
</dbReference>
<dbReference type="PROSITE" id="PS50824">
    <property type="entry name" value="DAPIN"/>
    <property type="match status" value="1"/>
</dbReference>
<proteinExistence type="inferred from homology"/>
<dbReference type="InterPro" id="IPR012340">
    <property type="entry name" value="NA-bd_OB-fold"/>
</dbReference>
<comment type="subcellular location">
    <subcellularLocation>
        <location evidence="1">Nucleus</location>
    </subcellularLocation>
</comment>
<dbReference type="KEGG" id="ccan:109697948"/>
<dbReference type="CTD" id="4332"/>
<dbReference type="AlphaFoldDB" id="A0A8B7W566"/>
<dbReference type="FunFam" id="1.10.533.10:FF:000011">
    <property type="entry name" value="Myeloid cell nuclear differentiation antigen"/>
    <property type="match status" value="1"/>
</dbReference>
<dbReference type="CDD" id="cd08305">
    <property type="entry name" value="Pyrin"/>
    <property type="match status" value="1"/>
</dbReference>
<reference evidence="5" key="1">
    <citation type="submission" date="2025-08" db="UniProtKB">
        <authorList>
            <consortium name="RefSeq"/>
        </authorList>
    </citation>
    <scope>IDENTIFICATION</scope>
</reference>
<evidence type="ECO:0000313" key="4">
    <source>
        <dbReference type="Proteomes" id="UP001732720"/>
    </source>
</evidence>